<evidence type="ECO:0000256" key="2">
    <source>
        <dbReference type="ARBA" id="ARBA00005011"/>
    </source>
</evidence>
<dbReference type="InterPro" id="IPR015422">
    <property type="entry name" value="PyrdxlP-dep_Trfase_small"/>
</dbReference>
<feature type="domain" description="Aminotransferase class I/classII large" evidence="12">
    <location>
        <begin position="7"/>
        <end position="323"/>
    </location>
</feature>
<dbReference type="Gene3D" id="3.90.1150.10">
    <property type="entry name" value="Aspartate Aminotransferase, domain 1"/>
    <property type="match status" value="1"/>
</dbReference>
<keyword evidence="9" id="KW-0368">Histidine biosynthesis</keyword>
<dbReference type="CDD" id="cd00609">
    <property type="entry name" value="AAT_like"/>
    <property type="match status" value="1"/>
</dbReference>
<evidence type="ECO:0000256" key="8">
    <source>
        <dbReference type="ARBA" id="ARBA00022898"/>
    </source>
</evidence>
<comment type="cofactor">
    <cofactor evidence="1 11">
        <name>pyridoxal 5'-phosphate</name>
        <dbReference type="ChEBI" id="CHEBI:597326"/>
    </cofactor>
</comment>
<protein>
    <recommendedName>
        <fullName evidence="4">histidinol-phosphate transaminase</fullName>
        <ecNumber evidence="4">2.6.1.9</ecNumber>
    </recommendedName>
</protein>
<evidence type="ECO:0000256" key="1">
    <source>
        <dbReference type="ARBA" id="ARBA00001933"/>
    </source>
</evidence>
<dbReference type="InterPro" id="IPR015424">
    <property type="entry name" value="PyrdxlP-dep_Trfase"/>
</dbReference>
<evidence type="ECO:0000256" key="3">
    <source>
        <dbReference type="ARBA" id="ARBA00007970"/>
    </source>
</evidence>
<dbReference type="Gene3D" id="3.40.640.10">
    <property type="entry name" value="Type I PLP-dependent aspartate aminotransferase-like (Major domain)"/>
    <property type="match status" value="1"/>
</dbReference>
<keyword evidence="8 11" id="KW-0663">Pyridoxal phosphate</keyword>
<evidence type="ECO:0000256" key="7">
    <source>
        <dbReference type="ARBA" id="ARBA00022679"/>
    </source>
</evidence>
<proteinExistence type="inferred from homology"/>
<comment type="similarity">
    <text evidence="3">Belongs to the class-II pyridoxal-phosphate-dependent aminotransferase family. Histidinol-phosphate aminotransferase subfamily.</text>
</comment>
<evidence type="ECO:0000256" key="10">
    <source>
        <dbReference type="ARBA" id="ARBA00047481"/>
    </source>
</evidence>
<evidence type="ECO:0000313" key="13">
    <source>
        <dbReference type="EMBL" id="QHN37547.1"/>
    </source>
</evidence>
<dbReference type="PANTHER" id="PTHR43643:SF6">
    <property type="entry name" value="HISTIDINOL-PHOSPHATE AMINOTRANSFERASE"/>
    <property type="match status" value="1"/>
</dbReference>
<dbReference type="Proteomes" id="UP001059836">
    <property type="component" value="Chromosome"/>
</dbReference>
<evidence type="ECO:0000313" key="14">
    <source>
        <dbReference type="Proteomes" id="UP001059836"/>
    </source>
</evidence>
<gene>
    <name evidence="13" type="ORF">GII31_12545</name>
</gene>
<sequence>MARCDLNESAYPPLPEVAAALAEHASNAHRYPEFLPDGLRATIATHLGLDRAAVTVGAGGTAVAFAILQDCVTRAETAAPRIATPMPTFDGFAILARMLGATLDPSPLTPSGVPDLDALRSRIGPDTVAVILCSPHNPTGAIVDDTELRAFLRAVPSGVRVILDQAYVEYQENPPDTTSLFEVNPNVVVLRTFSKAYGLAGLRAGYAFGIPETIAEPRDHEVPFAVNAAAEYAVPVALAAQPQLRQRVEAMRAERDRLTVALTDLGCLVLPSHANFVYLPGADGIAVGRLLRSIGVIGKECGTYGFRLTVTNSRTTDYLIDALRLTAHTA</sequence>
<keyword evidence="6" id="KW-0028">Amino-acid biosynthesis</keyword>
<dbReference type="GO" id="GO:0008483">
    <property type="term" value="F:transaminase activity"/>
    <property type="evidence" value="ECO:0007669"/>
    <property type="project" value="UniProtKB-KW"/>
</dbReference>
<evidence type="ECO:0000259" key="12">
    <source>
        <dbReference type="Pfam" id="PF00155"/>
    </source>
</evidence>
<keyword evidence="7" id="KW-0808">Transferase</keyword>
<reference evidence="13" key="1">
    <citation type="journal article" date="2021" name="Nat. Microbiol.">
        <title>Cocultivation of an ultrasmall environmental parasitic bacterium with lytic ability against bacteria associated with wastewater foams.</title>
        <authorList>
            <person name="Batinovic S."/>
            <person name="Rose J.J.A."/>
            <person name="Ratcliffe J."/>
            <person name="Seviour R.J."/>
            <person name="Petrovski S."/>
        </authorList>
    </citation>
    <scope>NUCLEOTIDE SEQUENCE</scope>
    <source>
        <strain evidence="13">CON9</strain>
    </source>
</reference>
<comment type="catalytic activity">
    <reaction evidence="10">
        <text>L-histidinol phosphate + 2-oxoglutarate = 3-(imidazol-4-yl)-2-oxopropyl phosphate + L-glutamate</text>
        <dbReference type="Rhea" id="RHEA:23744"/>
        <dbReference type="ChEBI" id="CHEBI:16810"/>
        <dbReference type="ChEBI" id="CHEBI:29985"/>
        <dbReference type="ChEBI" id="CHEBI:57766"/>
        <dbReference type="ChEBI" id="CHEBI:57980"/>
        <dbReference type="EC" id="2.6.1.9"/>
    </reaction>
</comment>
<comment type="pathway">
    <text evidence="2">Amino-acid biosynthesis; L-histidine biosynthesis; L-histidine from 5-phospho-alpha-D-ribose 1-diphosphate: step 7/9.</text>
</comment>
<dbReference type="EMBL" id="CP045809">
    <property type="protein sequence ID" value="QHN37547.1"/>
    <property type="molecule type" value="Genomic_DNA"/>
</dbReference>
<keyword evidence="14" id="KW-1185">Reference proteome</keyword>
<dbReference type="Pfam" id="PF00155">
    <property type="entry name" value="Aminotran_1_2"/>
    <property type="match status" value="1"/>
</dbReference>
<keyword evidence="5 13" id="KW-0032">Aminotransferase</keyword>
<dbReference type="PANTHER" id="PTHR43643">
    <property type="entry name" value="HISTIDINOL-PHOSPHATE AMINOTRANSFERASE 2"/>
    <property type="match status" value="1"/>
</dbReference>
<evidence type="ECO:0000256" key="4">
    <source>
        <dbReference type="ARBA" id="ARBA00012748"/>
    </source>
</evidence>
<dbReference type="InterPro" id="IPR004839">
    <property type="entry name" value="Aminotransferase_I/II_large"/>
</dbReference>
<evidence type="ECO:0000256" key="9">
    <source>
        <dbReference type="ARBA" id="ARBA00023102"/>
    </source>
</evidence>
<dbReference type="InterPro" id="IPR015421">
    <property type="entry name" value="PyrdxlP-dep_Trfase_major"/>
</dbReference>
<name>A0ABX6IP55_9ACTN</name>
<dbReference type="EC" id="2.6.1.9" evidence="4"/>
<evidence type="ECO:0000256" key="11">
    <source>
        <dbReference type="RuleBase" id="RU003693"/>
    </source>
</evidence>
<organism evidence="13 14">
    <name type="scientific">Gordonia pseudamarae</name>
    <dbReference type="NCBI Taxonomy" id="2831662"/>
    <lineage>
        <taxon>Bacteria</taxon>
        <taxon>Bacillati</taxon>
        <taxon>Actinomycetota</taxon>
        <taxon>Actinomycetes</taxon>
        <taxon>Mycobacteriales</taxon>
        <taxon>Gordoniaceae</taxon>
        <taxon>Gordonia</taxon>
    </lineage>
</organism>
<evidence type="ECO:0000256" key="6">
    <source>
        <dbReference type="ARBA" id="ARBA00022605"/>
    </source>
</evidence>
<dbReference type="InterPro" id="IPR001917">
    <property type="entry name" value="Aminotrans_II_pyridoxalP_BS"/>
</dbReference>
<dbReference type="InterPro" id="IPR050106">
    <property type="entry name" value="HistidinolP_aminotransfase"/>
</dbReference>
<dbReference type="SUPFAM" id="SSF53383">
    <property type="entry name" value="PLP-dependent transferases"/>
    <property type="match status" value="1"/>
</dbReference>
<accession>A0ABX6IP55</accession>
<evidence type="ECO:0000256" key="5">
    <source>
        <dbReference type="ARBA" id="ARBA00022576"/>
    </source>
</evidence>
<dbReference type="PROSITE" id="PS00599">
    <property type="entry name" value="AA_TRANSFER_CLASS_2"/>
    <property type="match status" value="1"/>
</dbReference>